<comment type="subcellular location">
    <subcellularLocation>
        <location evidence="1">Membrane</location>
        <topology evidence="1">Multi-pass membrane protein</topology>
    </subcellularLocation>
</comment>
<dbReference type="PANTHER" id="PTHR28159:SF1">
    <property type="entry name" value="TRAFFICKING PROTEIN PARTICLE COMPLEX II-SPECIFIC SUBUNIT 65"/>
    <property type="match status" value="1"/>
</dbReference>
<dbReference type="Pfam" id="PF04117">
    <property type="entry name" value="Mpv17_PMP22"/>
    <property type="match status" value="1"/>
</dbReference>
<dbReference type="GO" id="GO:0006891">
    <property type="term" value="P:intra-Golgi vesicle-mediated transport"/>
    <property type="evidence" value="ECO:0007669"/>
    <property type="project" value="InterPro"/>
</dbReference>
<accession>A0A8H7B3T3</accession>
<dbReference type="GeneID" id="62203317"/>
<evidence type="ECO:0000259" key="7">
    <source>
        <dbReference type="Pfam" id="PF12735"/>
    </source>
</evidence>
<evidence type="ECO:0000256" key="3">
    <source>
        <dbReference type="ARBA" id="ARBA00022692"/>
    </source>
</evidence>
<dbReference type="AlphaFoldDB" id="A0A8H7B3T3"/>
<organism evidence="8 9">
    <name type="scientific">Alternaria burnsii</name>
    <dbReference type="NCBI Taxonomy" id="1187904"/>
    <lineage>
        <taxon>Eukaryota</taxon>
        <taxon>Fungi</taxon>
        <taxon>Dikarya</taxon>
        <taxon>Ascomycota</taxon>
        <taxon>Pezizomycotina</taxon>
        <taxon>Dothideomycetes</taxon>
        <taxon>Pleosporomycetidae</taxon>
        <taxon>Pleosporales</taxon>
        <taxon>Pleosporineae</taxon>
        <taxon>Pleosporaceae</taxon>
        <taxon>Alternaria</taxon>
        <taxon>Alternaria sect. Alternaria</taxon>
    </lineage>
</organism>
<reference evidence="8" key="2">
    <citation type="submission" date="2020-08" db="EMBL/GenBank/DDBJ databases">
        <title>Draft Genome Sequence of Cumin Blight Pathogen Alternaria burnsii.</title>
        <authorList>
            <person name="Feng Z."/>
        </authorList>
    </citation>
    <scope>NUCLEOTIDE SEQUENCE</scope>
    <source>
        <strain evidence="8">CBS107.38</strain>
    </source>
</reference>
<dbReference type="GO" id="GO:0005802">
    <property type="term" value="C:trans-Golgi network"/>
    <property type="evidence" value="ECO:0007669"/>
    <property type="project" value="TreeGrafter"/>
</dbReference>
<dbReference type="InterPro" id="IPR007248">
    <property type="entry name" value="Mpv17_PMP22"/>
</dbReference>
<sequence>MAEAEEASPRRSLEFAESSVLEAIVPASSDVDIKNEIDSWDGAPDDNGSILPFLAQRHVLLLDELLAVYVVFQTPLLEEATLKSYLARLVISVEAFAFSTVPPSDQDTKATPPKEVIFSGTINHRDEPTVINHGEGDSAHTYVVWKVDVFIARPQGRYHKPAVCFQPTASFKPTEKPQKDASEDEYLPSRTPTPLNLLQAFESDPALVGVHPRLSAMRISKVTPSAPAAKEMARPIRNGQRPLFRVLPPLIWRMRYSRIQASLSDLSLMASLDLEVAQFATYDVRIKKVNLALHRGKVKELNDELDTTTSHKPGDQLTFLYKIWPELGTDGTPALGSKGHYLTLNVEANVTMSDQCHPDIAIEWKTPIDFASEQTLSLTKAIHRQSISTIQSTNAVNPDALVAQDAQDQPEQDASKNDVNVTLTVSGPSSVQVGEIFTWDVFIVNRSDKTRRLAVLVIAKRSHDMGRHKSHPSTSSVGGPRTERKELLGTAVVDENVVYAKQKSGRTETAELICLTTDIRLGQLSPGSCYTADLKFLALSAGVLSVESIRVVDLVTNEAVDIRPILNMNSTRHRLLYQLNSRWIYGKIPLLHSIVFLLQMAAVSLLTRKYNQYYAARPVLTTMITNAVLGGIADTVAQTLTAVRERAVRKKGGPGKDDFLAIEIHELDRRNPFNDNDLIPDSKLLPPPFDFERTTRFMSYGFLMSPIQHRWFGFLSRTFPVSKGAAWLPALKRVAFDQFLFAPAGLAAFFTFMTVAEGGGKRAVQRKFQDVYVPALQANYMVWPAVQLINFRIMPIQFQIPFVSTVGIAWTAYLSLTNSADDAA</sequence>
<comment type="similarity">
    <text evidence="2">Belongs to the peroxisomal membrane protein PXMP2/4 family.</text>
</comment>
<evidence type="ECO:0000256" key="5">
    <source>
        <dbReference type="ARBA" id="ARBA00023136"/>
    </source>
</evidence>
<evidence type="ECO:0000256" key="6">
    <source>
        <dbReference type="SAM" id="MobiDB-lite"/>
    </source>
</evidence>
<dbReference type="Proteomes" id="UP000596902">
    <property type="component" value="Unassembled WGS sequence"/>
</dbReference>
<keyword evidence="5" id="KW-0472">Membrane</keyword>
<dbReference type="InterPro" id="IPR055420">
    <property type="entry name" value="IgD3_Trs65"/>
</dbReference>
<gene>
    <name evidence="8" type="ORF">GT037_005092</name>
</gene>
<evidence type="ECO:0000256" key="4">
    <source>
        <dbReference type="ARBA" id="ARBA00022989"/>
    </source>
</evidence>
<evidence type="ECO:0000256" key="1">
    <source>
        <dbReference type="ARBA" id="ARBA00004141"/>
    </source>
</evidence>
<dbReference type="Pfam" id="PF12735">
    <property type="entry name" value="IgD3_Trs65"/>
    <property type="match status" value="1"/>
</dbReference>
<feature type="domain" description="Trafficking protein particle complex II-specific subunit 65 IgD3" evidence="7">
    <location>
        <begin position="398"/>
        <end position="564"/>
    </location>
</feature>
<protein>
    <recommendedName>
        <fullName evidence="7">Trafficking protein particle complex II-specific subunit 65 IgD3 domain-containing protein</fullName>
    </recommendedName>
</protein>
<reference evidence="8" key="1">
    <citation type="submission" date="2020-01" db="EMBL/GenBank/DDBJ databases">
        <authorList>
            <person name="Feng Z.H.Z."/>
        </authorList>
    </citation>
    <scope>NUCLEOTIDE SEQUENCE</scope>
    <source>
        <strain evidence="8">CBS107.38</strain>
    </source>
</reference>
<dbReference type="RefSeq" id="XP_038787089.1">
    <property type="nucleotide sequence ID" value="XM_038930139.1"/>
</dbReference>
<dbReference type="InterPro" id="IPR024662">
    <property type="entry name" value="Trs65"/>
</dbReference>
<dbReference type="GO" id="GO:1990071">
    <property type="term" value="C:TRAPPII protein complex"/>
    <property type="evidence" value="ECO:0007669"/>
    <property type="project" value="InterPro"/>
</dbReference>
<keyword evidence="9" id="KW-1185">Reference proteome</keyword>
<proteinExistence type="inferred from homology"/>
<keyword evidence="4" id="KW-1133">Transmembrane helix</keyword>
<dbReference type="PANTHER" id="PTHR28159">
    <property type="entry name" value="TRAFFICKING PROTEIN PARTICLE COMPLEX II-SPECIFIC SUBUNIT 65"/>
    <property type="match status" value="1"/>
</dbReference>
<evidence type="ECO:0000313" key="9">
    <source>
        <dbReference type="Proteomes" id="UP000596902"/>
    </source>
</evidence>
<dbReference type="EMBL" id="JAAABM010000006">
    <property type="protein sequence ID" value="KAF7676880.1"/>
    <property type="molecule type" value="Genomic_DNA"/>
</dbReference>
<dbReference type="GO" id="GO:0016020">
    <property type="term" value="C:membrane"/>
    <property type="evidence" value="ECO:0007669"/>
    <property type="project" value="UniProtKB-SubCell"/>
</dbReference>
<evidence type="ECO:0000256" key="2">
    <source>
        <dbReference type="ARBA" id="ARBA00006824"/>
    </source>
</evidence>
<keyword evidence="3" id="KW-0812">Transmembrane</keyword>
<comment type="caution">
    <text evidence="8">The sequence shown here is derived from an EMBL/GenBank/DDBJ whole genome shotgun (WGS) entry which is preliminary data.</text>
</comment>
<feature type="region of interest" description="Disordered" evidence="6">
    <location>
        <begin position="169"/>
        <end position="189"/>
    </location>
</feature>
<name>A0A8H7B3T3_9PLEO</name>
<evidence type="ECO:0000313" key="8">
    <source>
        <dbReference type="EMBL" id="KAF7676880.1"/>
    </source>
</evidence>